<dbReference type="InterPro" id="IPR043164">
    <property type="entry name" value="Ribosomal_uL10-like_insert_sf"/>
</dbReference>
<dbReference type="GO" id="GO:0030687">
    <property type="term" value="C:preribosome, large subunit precursor"/>
    <property type="evidence" value="ECO:0007669"/>
    <property type="project" value="TreeGrafter"/>
</dbReference>
<comment type="subunit">
    <text evidence="5">Associates with the pre-60S ribosomal particle.</text>
</comment>
<dbReference type="STRING" id="312017.Q22AV5"/>
<dbReference type="FunCoup" id="Q22AV5">
    <property type="interactions" value="582"/>
</dbReference>
<dbReference type="AlphaFoldDB" id="Q22AV5"/>
<evidence type="ECO:0000256" key="2">
    <source>
        <dbReference type="ARBA" id="ARBA00008889"/>
    </source>
</evidence>
<evidence type="ECO:0000313" key="8">
    <source>
        <dbReference type="Proteomes" id="UP000009168"/>
    </source>
</evidence>
<sequence length="221" mass="25444">MPKSKRSKVVALTKVKKDATGHKQKIQNKLNECVQKYDNIYVFSHENMTTIPFREIQAQWSDSRFFLGKNKVMQIVLGKDSDSEQLDNLHYLTEQIKGDCGLLFTNKTYEEVKNFFDSYGCEEFAKAGHVANETIILQKDSDVFNTFAHTMDVYLRKLGVDVILQNGILNLQSNFVLCQEGKPINTEQAKLLKLLGYKIAQFKIELKCCYHKPSTTFKKLN</sequence>
<evidence type="ECO:0000259" key="6">
    <source>
        <dbReference type="Pfam" id="PF17777"/>
    </source>
</evidence>
<comment type="function">
    <text evidence="1 5">Component of the ribosome assembly machinery. Nuclear paralog of the ribosomal protein P0, it binds pre-60S subunits at an early stage of assembly in the nucleolus, and is replaced by P0 in cytoplasmic pre-60S subunits and mature 80S ribosomes.</text>
</comment>
<evidence type="ECO:0000256" key="1">
    <source>
        <dbReference type="ARBA" id="ARBA00004046"/>
    </source>
</evidence>
<dbReference type="InterPro" id="IPR033867">
    <property type="entry name" value="Mrt4"/>
</dbReference>
<dbReference type="HOGENOM" id="CLU_071690_3_0_1"/>
<dbReference type="Gene3D" id="3.90.105.20">
    <property type="match status" value="1"/>
</dbReference>
<dbReference type="InterPro" id="IPR051742">
    <property type="entry name" value="Ribosome_Assembly_uL10"/>
</dbReference>
<comment type="similarity">
    <text evidence="2 5">Belongs to the universal ribosomal protein uL10 family.</text>
</comment>
<dbReference type="GO" id="GO:0005840">
    <property type="term" value="C:ribosome"/>
    <property type="evidence" value="ECO:0007669"/>
    <property type="project" value="UniProtKB-KW"/>
</dbReference>
<dbReference type="Pfam" id="PF17777">
    <property type="entry name" value="RL10P_insert"/>
    <property type="match status" value="1"/>
</dbReference>
<dbReference type="GO" id="GO:0000027">
    <property type="term" value="P:ribosomal large subunit assembly"/>
    <property type="evidence" value="ECO:0007669"/>
    <property type="project" value="InterPro"/>
</dbReference>
<dbReference type="RefSeq" id="XP_001030087.3">
    <property type="nucleotide sequence ID" value="XM_001030087.3"/>
</dbReference>
<dbReference type="Proteomes" id="UP000009168">
    <property type="component" value="Unassembled WGS sequence"/>
</dbReference>
<dbReference type="FunFam" id="3.30.70.1730:FF:000005">
    <property type="entry name" value="Ribosome assembly factor mrt4"/>
    <property type="match status" value="1"/>
</dbReference>
<dbReference type="GO" id="GO:0005737">
    <property type="term" value="C:cytoplasm"/>
    <property type="evidence" value="ECO:0007669"/>
    <property type="project" value="UniProtKB-SubCell"/>
</dbReference>
<keyword evidence="3 5" id="KW-0963">Cytoplasm</keyword>
<dbReference type="PANTHER" id="PTHR45841:SF1">
    <property type="entry name" value="MRNA TURNOVER PROTEIN 4 HOMOLOG"/>
    <property type="match status" value="1"/>
</dbReference>
<dbReference type="GO" id="GO:0006364">
    <property type="term" value="P:rRNA processing"/>
    <property type="evidence" value="ECO:0007669"/>
    <property type="project" value="TreeGrafter"/>
</dbReference>
<proteinExistence type="inferred from homology"/>
<dbReference type="Pfam" id="PF00466">
    <property type="entry name" value="Ribosomal_L10"/>
    <property type="match status" value="1"/>
</dbReference>
<keyword evidence="7" id="KW-0689">Ribosomal protein</keyword>
<dbReference type="CDD" id="cd05796">
    <property type="entry name" value="Ribosomal_P0_like"/>
    <property type="match status" value="1"/>
</dbReference>
<evidence type="ECO:0000256" key="3">
    <source>
        <dbReference type="ARBA" id="ARBA00022490"/>
    </source>
</evidence>
<organism evidence="7 8">
    <name type="scientific">Tetrahymena thermophila (strain SB210)</name>
    <dbReference type="NCBI Taxonomy" id="312017"/>
    <lineage>
        <taxon>Eukaryota</taxon>
        <taxon>Sar</taxon>
        <taxon>Alveolata</taxon>
        <taxon>Ciliophora</taxon>
        <taxon>Intramacronucleata</taxon>
        <taxon>Oligohymenophorea</taxon>
        <taxon>Hymenostomatida</taxon>
        <taxon>Tetrahymenina</taxon>
        <taxon>Tetrahymenidae</taxon>
        <taxon>Tetrahymena</taxon>
    </lineage>
</organism>
<protein>
    <recommendedName>
        <fullName evidence="5">Ribosome assembly factor mrt4</fullName>
    </recommendedName>
</protein>
<dbReference type="SUPFAM" id="SSF160369">
    <property type="entry name" value="Ribosomal protein L10-like"/>
    <property type="match status" value="1"/>
</dbReference>
<dbReference type="InterPro" id="IPR043141">
    <property type="entry name" value="Ribosomal_uL10-like_sf"/>
</dbReference>
<accession>Q22AV5</accession>
<evidence type="ECO:0000313" key="7">
    <source>
        <dbReference type="EMBL" id="EAR82424.3"/>
    </source>
</evidence>
<keyword evidence="8" id="KW-1185">Reference proteome</keyword>
<dbReference type="PANTHER" id="PTHR45841">
    <property type="entry name" value="MRNA TURNOVER PROTEIN 4 MRTO4"/>
    <property type="match status" value="1"/>
</dbReference>
<feature type="domain" description="Large ribosomal subunit protein uL10-like insertion" evidence="6">
    <location>
        <begin position="125"/>
        <end position="196"/>
    </location>
</feature>
<gene>
    <name evidence="7" type="ORF">TTHERM_01151550</name>
</gene>
<dbReference type="GeneID" id="7830329"/>
<dbReference type="KEGG" id="tet:TTHERM_01151550"/>
<dbReference type="eggNOG" id="KOG0816">
    <property type="taxonomic scope" value="Eukaryota"/>
</dbReference>
<keyword evidence="5" id="KW-0690">Ribosome biogenesis</keyword>
<dbReference type="Gene3D" id="3.30.70.1730">
    <property type="match status" value="1"/>
</dbReference>
<dbReference type="EMBL" id="GG662461">
    <property type="protein sequence ID" value="EAR82424.3"/>
    <property type="molecule type" value="Genomic_DNA"/>
</dbReference>
<dbReference type="GO" id="GO:0005730">
    <property type="term" value="C:nucleolus"/>
    <property type="evidence" value="ECO:0007669"/>
    <property type="project" value="UniProtKB-SubCell"/>
</dbReference>
<keyword evidence="4 5" id="KW-0539">Nucleus</keyword>
<evidence type="ECO:0000256" key="5">
    <source>
        <dbReference type="RuleBase" id="RU364039"/>
    </source>
</evidence>
<dbReference type="InterPro" id="IPR040637">
    <property type="entry name" value="Ribosomal_uL10-like_insert"/>
</dbReference>
<dbReference type="InterPro" id="IPR001790">
    <property type="entry name" value="Ribosomal_uL10"/>
</dbReference>
<dbReference type="GO" id="GO:0003723">
    <property type="term" value="F:RNA binding"/>
    <property type="evidence" value="ECO:0007669"/>
    <property type="project" value="TreeGrafter"/>
</dbReference>
<comment type="subcellular location">
    <subcellularLocation>
        <location evidence="5">Cytoplasm</location>
    </subcellularLocation>
    <subcellularLocation>
        <location evidence="5">Nucleus</location>
        <location evidence="5">Nucleolus</location>
    </subcellularLocation>
</comment>
<dbReference type="GO" id="GO:0000956">
    <property type="term" value="P:nuclear-transcribed mRNA catabolic process"/>
    <property type="evidence" value="ECO:0007669"/>
    <property type="project" value="TreeGrafter"/>
</dbReference>
<keyword evidence="7" id="KW-0687">Ribonucleoprotein</keyword>
<reference evidence="8" key="1">
    <citation type="journal article" date="2006" name="PLoS Biol.">
        <title>Macronuclear genome sequence of the ciliate Tetrahymena thermophila, a model eukaryote.</title>
        <authorList>
            <person name="Eisen J.A."/>
            <person name="Coyne R.S."/>
            <person name="Wu M."/>
            <person name="Wu D."/>
            <person name="Thiagarajan M."/>
            <person name="Wortman J.R."/>
            <person name="Badger J.H."/>
            <person name="Ren Q."/>
            <person name="Amedeo P."/>
            <person name="Jones K.M."/>
            <person name="Tallon L.J."/>
            <person name="Delcher A.L."/>
            <person name="Salzberg S.L."/>
            <person name="Silva J.C."/>
            <person name="Haas B.J."/>
            <person name="Majoros W.H."/>
            <person name="Farzad M."/>
            <person name="Carlton J.M."/>
            <person name="Smith R.K. Jr."/>
            <person name="Garg J."/>
            <person name="Pearlman R.E."/>
            <person name="Karrer K.M."/>
            <person name="Sun L."/>
            <person name="Manning G."/>
            <person name="Elde N.C."/>
            <person name="Turkewitz A.P."/>
            <person name="Asai D.J."/>
            <person name="Wilkes D.E."/>
            <person name="Wang Y."/>
            <person name="Cai H."/>
            <person name="Collins K."/>
            <person name="Stewart B.A."/>
            <person name="Lee S.R."/>
            <person name="Wilamowska K."/>
            <person name="Weinberg Z."/>
            <person name="Ruzzo W.L."/>
            <person name="Wloga D."/>
            <person name="Gaertig J."/>
            <person name="Frankel J."/>
            <person name="Tsao C.-C."/>
            <person name="Gorovsky M.A."/>
            <person name="Keeling P.J."/>
            <person name="Waller R.F."/>
            <person name="Patron N.J."/>
            <person name="Cherry J.M."/>
            <person name="Stover N.A."/>
            <person name="Krieger C.J."/>
            <person name="del Toro C."/>
            <person name="Ryder H.F."/>
            <person name="Williamson S.C."/>
            <person name="Barbeau R.A."/>
            <person name="Hamilton E.P."/>
            <person name="Orias E."/>
        </authorList>
    </citation>
    <scope>NUCLEOTIDE SEQUENCE [LARGE SCALE GENOMIC DNA]</scope>
    <source>
        <strain evidence="8">SB210</strain>
    </source>
</reference>
<name>Q22AV5_TETTS</name>
<evidence type="ECO:0000256" key="4">
    <source>
        <dbReference type="ARBA" id="ARBA00023242"/>
    </source>
</evidence>
<dbReference type="OrthoDB" id="10262308at2759"/>
<dbReference type="InParanoid" id="Q22AV5"/>